<keyword evidence="1" id="KW-0808">Transferase</keyword>
<keyword evidence="1" id="KW-0067">ATP-binding</keyword>
<dbReference type="GO" id="GO:0005524">
    <property type="term" value="F:ATP binding"/>
    <property type="evidence" value="ECO:0007669"/>
    <property type="project" value="UniProtKB-UniRule"/>
</dbReference>
<dbReference type="PROSITE" id="PS51455">
    <property type="entry name" value="PIPK"/>
    <property type="match status" value="1"/>
</dbReference>
<gene>
    <name evidence="3" type="ORF">POM88_032210</name>
</gene>
<protein>
    <submittedName>
        <fullName evidence="3">1-phosphatidylinositol-3-phosphate 5-kinase</fullName>
    </submittedName>
</protein>
<accession>A0AAD8I0V1</accession>
<sequence>MLISAVSVDGGGSSGSVYESDGGWERYGPRIGIRNIKPIRKGEEITIAYTNLLQTKCPYTMMNLPVSYLMLCFRLINYASPNYLMSLKDQKIVHAESSQLHSFHSSSFLSFHSTDETMEPYRSLGSADEVILFLSGSRSSLVLDPLSYTKAFQARVSFGDDGPLGKVKYTVIWYYAKAAKRFEALRKLRCPSEIDYIKSLSRCKKWGAQGGKSNVFFAKTLDDRFIIKQFTKTELESFVKFAPEYFEYLSESISTRSPTCLAKVLAYIRYYKLVRS</sequence>
<dbReference type="Proteomes" id="UP001237642">
    <property type="component" value="Unassembled WGS sequence"/>
</dbReference>
<dbReference type="SUPFAM" id="SSF56104">
    <property type="entry name" value="SAICAR synthase-like"/>
    <property type="match status" value="1"/>
</dbReference>
<dbReference type="GO" id="GO:0046854">
    <property type="term" value="P:phosphatidylinositol phosphate biosynthetic process"/>
    <property type="evidence" value="ECO:0007669"/>
    <property type="project" value="TreeGrafter"/>
</dbReference>
<reference evidence="3" key="1">
    <citation type="submission" date="2023-02" db="EMBL/GenBank/DDBJ databases">
        <title>Genome of toxic invasive species Heracleum sosnowskyi carries increased number of genes despite the absence of recent whole-genome duplications.</title>
        <authorList>
            <person name="Schelkunov M."/>
            <person name="Shtratnikova V."/>
            <person name="Makarenko M."/>
            <person name="Klepikova A."/>
            <person name="Omelchenko D."/>
            <person name="Novikova G."/>
            <person name="Obukhova E."/>
            <person name="Bogdanov V."/>
            <person name="Penin A."/>
            <person name="Logacheva M."/>
        </authorList>
    </citation>
    <scope>NUCLEOTIDE SEQUENCE</scope>
    <source>
        <strain evidence="3">Hsosn_3</strain>
        <tissue evidence="3">Leaf</tissue>
    </source>
</reference>
<proteinExistence type="predicted"/>
<comment type="caution">
    <text evidence="3">The sequence shown here is derived from an EMBL/GenBank/DDBJ whole genome shotgun (WGS) entry which is preliminary data.</text>
</comment>
<dbReference type="Gene3D" id="3.30.800.10">
    <property type="entry name" value="Phosphatidylinositol Phosphate Kinase II Beta"/>
    <property type="match status" value="1"/>
</dbReference>
<dbReference type="GO" id="GO:0000285">
    <property type="term" value="F:1-phosphatidylinositol-3-phosphate 5-kinase activity"/>
    <property type="evidence" value="ECO:0007669"/>
    <property type="project" value="TreeGrafter"/>
</dbReference>
<evidence type="ECO:0000313" key="3">
    <source>
        <dbReference type="EMBL" id="KAK1376017.1"/>
    </source>
</evidence>
<keyword evidence="1" id="KW-0418">Kinase</keyword>
<dbReference type="InterPro" id="IPR027484">
    <property type="entry name" value="PInositol-4-P-5-kinase_N"/>
</dbReference>
<keyword evidence="1" id="KW-0547">Nucleotide-binding</keyword>
<keyword evidence="4" id="KW-1185">Reference proteome</keyword>
<reference evidence="3" key="2">
    <citation type="submission" date="2023-05" db="EMBL/GenBank/DDBJ databases">
        <authorList>
            <person name="Schelkunov M.I."/>
        </authorList>
    </citation>
    <scope>NUCLEOTIDE SEQUENCE</scope>
    <source>
        <strain evidence="3">Hsosn_3</strain>
        <tissue evidence="3">Leaf</tissue>
    </source>
</reference>
<organism evidence="3 4">
    <name type="scientific">Heracleum sosnowskyi</name>
    <dbReference type="NCBI Taxonomy" id="360622"/>
    <lineage>
        <taxon>Eukaryota</taxon>
        <taxon>Viridiplantae</taxon>
        <taxon>Streptophyta</taxon>
        <taxon>Embryophyta</taxon>
        <taxon>Tracheophyta</taxon>
        <taxon>Spermatophyta</taxon>
        <taxon>Magnoliopsida</taxon>
        <taxon>eudicotyledons</taxon>
        <taxon>Gunneridae</taxon>
        <taxon>Pentapetalae</taxon>
        <taxon>asterids</taxon>
        <taxon>campanulids</taxon>
        <taxon>Apiales</taxon>
        <taxon>Apiaceae</taxon>
        <taxon>Apioideae</taxon>
        <taxon>apioid superclade</taxon>
        <taxon>Tordylieae</taxon>
        <taxon>Tordyliinae</taxon>
        <taxon>Heracleum</taxon>
    </lineage>
</organism>
<dbReference type="GO" id="GO:0010008">
    <property type="term" value="C:endosome membrane"/>
    <property type="evidence" value="ECO:0007669"/>
    <property type="project" value="TreeGrafter"/>
</dbReference>
<dbReference type="PANTHER" id="PTHR45748">
    <property type="entry name" value="1-PHOSPHATIDYLINOSITOL 3-PHOSPHATE 5-KINASE-RELATED"/>
    <property type="match status" value="1"/>
</dbReference>
<dbReference type="InterPro" id="IPR002498">
    <property type="entry name" value="PInositol-4-P-4/5-kinase_core"/>
</dbReference>
<dbReference type="EMBL" id="JAUIZM010000007">
    <property type="protein sequence ID" value="KAK1376017.1"/>
    <property type="molecule type" value="Genomic_DNA"/>
</dbReference>
<dbReference type="AlphaFoldDB" id="A0AAD8I0V1"/>
<evidence type="ECO:0000313" key="4">
    <source>
        <dbReference type="Proteomes" id="UP001237642"/>
    </source>
</evidence>
<dbReference type="SMART" id="SM00330">
    <property type="entry name" value="PIPKc"/>
    <property type="match status" value="1"/>
</dbReference>
<evidence type="ECO:0000256" key="1">
    <source>
        <dbReference type="PROSITE-ProRule" id="PRU00781"/>
    </source>
</evidence>
<feature type="domain" description="PIPK" evidence="2">
    <location>
        <begin position="114"/>
        <end position="276"/>
    </location>
</feature>
<dbReference type="PANTHER" id="PTHR45748:SF7">
    <property type="entry name" value="1-PHOSPHATIDYLINOSITOL 3-PHOSPHATE 5-KINASE-RELATED"/>
    <property type="match status" value="1"/>
</dbReference>
<name>A0AAD8I0V1_9APIA</name>
<dbReference type="Pfam" id="PF01504">
    <property type="entry name" value="PIP5K"/>
    <property type="match status" value="1"/>
</dbReference>
<evidence type="ECO:0000259" key="2">
    <source>
        <dbReference type="PROSITE" id="PS51455"/>
    </source>
</evidence>